<sequence>MDFTMASGLIHLHRQATLVSFDAPKRRAADPKPGPKPRLTKLAKENNISNDQEAEIREAFGLFAETGIKGYAKEKEGVIKSDDVRRCLVALGINVKSSELPDVLETLDPEETGYVPYSPFLALAAIHLHHNDDDDDDDEDQSEEVREAYHLFTDDREGPITLAHLRRIARLLKEDISDDTLRDMLVEANGEGKDGWKRGVDIDAFESVMRRAGVFG</sequence>
<dbReference type="EMBL" id="CP042201">
    <property type="protein sequence ID" value="QDS77442.1"/>
    <property type="molecule type" value="Genomic_DNA"/>
</dbReference>
<dbReference type="Proteomes" id="UP000316270">
    <property type="component" value="Chromosome 17"/>
</dbReference>
<evidence type="ECO:0000256" key="1">
    <source>
        <dbReference type="ARBA" id="ARBA00020786"/>
    </source>
</evidence>
<evidence type="ECO:0000313" key="4">
    <source>
        <dbReference type="EMBL" id="QDS77442.1"/>
    </source>
</evidence>
<dbReference type="AlphaFoldDB" id="A0A517LP75"/>
<keyword evidence="2" id="KW-0677">Repeat</keyword>
<dbReference type="Gene3D" id="1.10.238.10">
    <property type="entry name" value="EF-hand"/>
    <property type="match status" value="2"/>
</dbReference>
<dbReference type="OrthoDB" id="26525at2759"/>
<dbReference type="GO" id="GO:0016460">
    <property type="term" value="C:myosin II complex"/>
    <property type="evidence" value="ECO:0007669"/>
    <property type="project" value="TreeGrafter"/>
</dbReference>
<organism evidence="4 5">
    <name type="scientific">Venturia effusa</name>
    <dbReference type="NCBI Taxonomy" id="50376"/>
    <lineage>
        <taxon>Eukaryota</taxon>
        <taxon>Fungi</taxon>
        <taxon>Dikarya</taxon>
        <taxon>Ascomycota</taxon>
        <taxon>Pezizomycotina</taxon>
        <taxon>Dothideomycetes</taxon>
        <taxon>Pleosporomycetidae</taxon>
        <taxon>Venturiales</taxon>
        <taxon>Venturiaceae</taxon>
        <taxon>Venturia</taxon>
    </lineage>
</organism>
<evidence type="ECO:0000256" key="2">
    <source>
        <dbReference type="ARBA" id="ARBA00022737"/>
    </source>
</evidence>
<dbReference type="PANTHER" id="PTHR23048">
    <property type="entry name" value="MYOSIN LIGHT CHAIN 1, 3"/>
    <property type="match status" value="1"/>
</dbReference>
<proteinExistence type="predicted"/>
<gene>
    <name evidence="4" type="ORF">FKW77_006802</name>
</gene>
<dbReference type="STRING" id="50376.A0A517LP75"/>
<keyword evidence="5" id="KW-1185">Reference proteome</keyword>
<dbReference type="SUPFAM" id="SSF47473">
    <property type="entry name" value="EF-hand"/>
    <property type="match status" value="1"/>
</dbReference>
<evidence type="ECO:0000256" key="3">
    <source>
        <dbReference type="ARBA" id="ARBA00022837"/>
    </source>
</evidence>
<protein>
    <recommendedName>
        <fullName evidence="1">Calmodulin</fullName>
    </recommendedName>
</protein>
<keyword evidence="3" id="KW-0106">Calcium</keyword>
<evidence type="ECO:0000313" key="5">
    <source>
        <dbReference type="Proteomes" id="UP000316270"/>
    </source>
</evidence>
<dbReference type="InterPro" id="IPR050230">
    <property type="entry name" value="CALM/Myosin/TropC-like"/>
</dbReference>
<dbReference type="InterPro" id="IPR011992">
    <property type="entry name" value="EF-hand-dom_pair"/>
</dbReference>
<dbReference type="PANTHER" id="PTHR23048:SF59">
    <property type="entry name" value="EF-HAND SUPERFAMILY PROTEIN"/>
    <property type="match status" value="1"/>
</dbReference>
<dbReference type="FunFam" id="1.10.238.10:FF:000003">
    <property type="entry name" value="Calmodulin A"/>
    <property type="match status" value="1"/>
</dbReference>
<reference evidence="4 5" key="1">
    <citation type="submission" date="2019-07" db="EMBL/GenBank/DDBJ databases">
        <title>Finished genome of Venturia effusa.</title>
        <authorList>
            <person name="Young C.A."/>
            <person name="Cox M.P."/>
            <person name="Ganley A.R.D."/>
            <person name="David W.J."/>
        </authorList>
    </citation>
    <scope>NUCLEOTIDE SEQUENCE [LARGE SCALE GENOMIC DNA]</scope>
    <source>
        <strain evidence="5">albino</strain>
    </source>
</reference>
<accession>A0A517LP75</accession>
<name>A0A517LP75_9PEZI</name>